<name>A0A9D1A243_9FIRM</name>
<dbReference type="GO" id="GO:0030145">
    <property type="term" value="F:manganese ion binding"/>
    <property type="evidence" value="ECO:0007669"/>
    <property type="project" value="UniProtKB-UniRule"/>
</dbReference>
<dbReference type="Proteomes" id="UP000824250">
    <property type="component" value="Unassembled WGS sequence"/>
</dbReference>
<dbReference type="GO" id="GO:0032299">
    <property type="term" value="C:ribonuclease H2 complex"/>
    <property type="evidence" value="ECO:0007669"/>
    <property type="project" value="TreeGrafter"/>
</dbReference>
<evidence type="ECO:0000256" key="11">
    <source>
        <dbReference type="ARBA" id="ARBA00022759"/>
    </source>
</evidence>
<evidence type="ECO:0000256" key="14">
    <source>
        <dbReference type="HAMAP-Rule" id="MF_00052"/>
    </source>
</evidence>
<evidence type="ECO:0000256" key="15">
    <source>
        <dbReference type="PROSITE-ProRule" id="PRU01319"/>
    </source>
</evidence>
<dbReference type="Pfam" id="PF01351">
    <property type="entry name" value="RNase_HII"/>
    <property type="match status" value="1"/>
</dbReference>
<evidence type="ECO:0000256" key="2">
    <source>
        <dbReference type="ARBA" id="ARBA00001946"/>
    </source>
</evidence>
<sequence>MAGKLEGEKLEKELARLSAMEEYEREYRDCQLICGVDEAGRGPLAGPVAAGAVILPKDCRILYLNDSKKLSEKRREELFLEIQEKAVAFCVGIVGPERIDEINILQATYEAMRQAIEGLGVKPDLLLNDAVTIPDVDIFQVPIIKGDAKSVSIAAASILAKVTRDHMMMEYDRLFPQYGFGKHKGYGTAAHVAAIKEFGPCPIHRRSFLKKILEA</sequence>
<evidence type="ECO:0000256" key="8">
    <source>
        <dbReference type="ARBA" id="ARBA00022490"/>
    </source>
</evidence>
<reference evidence="18" key="1">
    <citation type="submission" date="2020-10" db="EMBL/GenBank/DDBJ databases">
        <authorList>
            <person name="Gilroy R."/>
        </authorList>
    </citation>
    <scope>NUCLEOTIDE SEQUENCE</scope>
    <source>
        <strain evidence="18">CHK180-2868</strain>
    </source>
</reference>
<reference evidence="18" key="2">
    <citation type="journal article" date="2021" name="PeerJ">
        <title>Extensive microbial diversity within the chicken gut microbiome revealed by metagenomics and culture.</title>
        <authorList>
            <person name="Gilroy R."/>
            <person name="Ravi A."/>
            <person name="Getino M."/>
            <person name="Pursley I."/>
            <person name="Horton D.L."/>
            <person name="Alikhan N.F."/>
            <person name="Baker D."/>
            <person name="Gharbi K."/>
            <person name="Hall N."/>
            <person name="Watson M."/>
            <person name="Adriaenssens E.M."/>
            <person name="Foster-Nyarko E."/>
            <person name="Jarju S."/>
            <person name="Secka A."/>
            <person name="Antonio M."/>
            <person name="Oren A."/>
            <person name="Chaudhuri R.R."/>
            <person name="La Ragione R."/>
            <person name="Hildebrand F."/>
            <person name="Pallen M.J."/>
        </authorList>
    </citation>
    <scope>NUCLEOTIDE SEQUENCE</scope>
    <source>
        <strain evidence="18">CHK180-2868</strain>
    </source>
</reference>
<gene>
    <name evidence="14" type="primary">rnhB</name>
    <name evidence="18" type="ORF">IAB28_00465</name>
</gene>
<dbReference type="GO" id="GO:0003723">
    <property type="term" value="F:RNA binding"/>
    <property type="evidence" value="ECO:0007669"/>
    <property type="project" value="UniProtKB-UniRule"/>
</dbReference>
<comment type="function">
    <text evidence="3 14 16">Endonuclease that specifically degrades the RNA of RNA-DNA hybrids.</text>
</comment>
<dbReference type="FunFam" id="3.30.420.10:FF:000006">
    <property type="entry name" value="Ribonuclease HII"/>
    <property type="match status" value="1"/>
</dbReference>
<evidence type="ECO:0000256" key="13">
    <source>
        <dbReference type="ARBA" id="ARBA00023211"/>
    </source>
</evidence>
<dbReference type="GO" id="GO:0005737">
    <property type="term" value="C:cytoplasm"/>
    <property type="evidence" value="ECO:0007669"/>
    <property type="project" value="UniProtKB-SubCell"/>
</dbReference>
<dbReference type="InterPro" id="IPR036397">
    <property type="entry name" value="RNaseH_sf"/>
</dbReference>
<feature type="binding site" evidence="14 15">
    <location>
        <position position="129"/>
    </location>
    <ligand>
        <name>a divalent metal cation</name>
        <dbReference type="ChEBI" id="CHEBI:60240"/>
    </ligand>
</feature>
<dbReference type="NCBIfam" id="NF000595">
    <property type="entry name" value="PRK00015.1-3"/>
    <property type="match status" value="1"/>
</dbReference>
<accession>A0A9D1A243</accession>
<evidence type="ECO:0000313" key="18">
    <source>
        <dbReference type="EMBL" id="HIR04434.1"/>
    </source>
</evidence>
<dbReference type="InterPro" id="IPR022898">
    <property type="entry name" value="RNase_HII"/>
</dbReference>
<feature type="binding site" evidence="14 15">
    <location>
        <position position="38"/>
    </location>
    <ligand>
        <name>a divalent metal cation</name>
        <dbReference type="ChEBI" id="CHEBI:60240"/>
    </ligand>
</feature>
<keyword evidence="9 14" id="KW-0540">Nuclease</keyword>
<dbReference type="PROSITE" id="PS51975">
    <property type="entry name" value="RNASE_H_2"/>
    <property type="match status" value="1"/>
</dbReference>
<dbReference type="SUPFAM" id="SSF53098">
    <property type="entry name" value="Ribonuclease H-like"/>
    <property type="match status" value="1"/>
</dbReference>
<keyword evidence="10 14" id="KW-0479">Metal-binding</keyword>
<dbReference type="Gene3D" id="3.30.420.10">
    <property type="entry name" value="Ribonuclease H-like superfamily/Ribonuclease H"/>
    <property type="match status" value="1"/>
</dbReference>
<dbReference type="GO" id="GO:0004523">
    <property type="term" value="F:RNA-DNA hybrid ribonuclease activity"/>
    <property type="evidence" value="ECO:0007669"/>
    <property type="project" value="UniProtKB-UniRule"/>
</dbReference>
<dbReference type="EMBL" id="DVGC01000001">
    <property type="protein sequence ID" value="HIR04434.1"/>
    <property type="molecule type" value="Genomic_DNA"/>
</dbReference>
<organism evidence="18 19">
    <name type="scientific">Candidatus Copromonas faecavium</name>
    <name type="common">nom. illeg.</name>
    <dbReference type="NCBI Taxonomy" id="2840740"/>
    <lineage>
        <taxon>Bacteria</taxon>
        <taxon>Bacillati</taxon>
        <taxon>Bacillota</taxon>
        <taxon>Clostridia</taxon>
        <taxon>Lachnospirales</taxon>
        <taxon>Lachnospiraceae</taxon>
        <taxon>Candidatus Copromonas (nom. illeg.)</taxon>
    </lineage>
</organism>
<evidence type="ECO:0000256" key="1">
    <source>
        <dbReference type="ARBA" id="ARBA00000077"/>
    </source>
</evidence>
<evidence type="ECO:0000259" key="17">
    <source>
        <dbReference type="PROSITE" id="PS51975"/>
    </source>
</evidence>
<comment type="catalytic activity">
    <reaction evidence="1 14 15 16">
        <text>Endonucleolytic cleavage to 5'-phosphomonoester.</text>
        <dbReference type="EC" id="3.1.26.4"/>
    </reaction>
</comment>
<dbReference type="PANTHER" id="PTHR10954">
    <property type="entry name" value="RIBONUCLEASE H2 SUBUNIT A"/>
    <property type="match status" value="1"/>
</dbReference>
<dbReference type="EC" id="3.1.26.4" evidence="6 14"/>
<dbReference type="InterPro" id="IPR001352">
    <property type="entry name" value="RNase_HII/HIII"/>
</dbReference>
<comment type="caution">
    <text evidence="18">The sequence shown here is derived from an EMBL/GenBank/DDBJ whole genome shotgun (WGS) entry which is preliminary data.</text>
</comment>
<evidence type="ECO:0000256" key="3">
    <source>
        <dbReference type="ARBA" id="ARBA00004065"/>
    </source>
</evidence>
<comment type="cofactor">
    <cofactor evidence="14 15">
        <name>Mn(2+)</name>
        <dbReference type="ChEBI" id="CHEBI:29035"/>
    </cofactor>
    <cofactor evidence="14 15">
        <name>Mg(2+)</name>
        <dbReference type="ChEBI" id="CHEBI:18420"/>
    </cofactor>
    <text evidence="14 15">Manganese or magnesium. Binds 1 divalent metal ion per monomer in the absence of substrate. May bind a second metal ion after substrate binding.</text>
</comment>
<evidence type="ECO:0000256" key="6">
    <source>
        <dbReference type="ARBA" id="ARBA00012180"/>
    </source>
</evidence>
<dbReference type="CDD" id="cd07182">
    <property type="entry name" value="RNase_HII_bacteria_HII_like"/>
    <property type="match status" value="1"/>
</dbReference>
<dbReference type="HAMAP" id="MF_00052_B">
    <property type="entry name" value="RNase_HII_B"/>
    <property type="match status" value="1"/>
</dbReference>
<keyword evidence="8 14" id="KW-0963">Cytoplasm</keyword>
<dbReference type="InterPro" id="IPR012337">
    <property type="entry name" value="RNaseH-like_sf"/>
</dbReference>
<evidence type="ECO:0000313" key="19">
    <source>
        <dbReference type="Proteomes" id="UP000824250"/>
    </source>
</evidence>
<evidence type="ECO:0000256" key="10">
    <source>
        <dbReference type="ARBA" id="ARBA00022723"/>
    </source>
</evidence>
<protein>
    <recommendedName>
        <fullName evidence="7 14">Ribonuclease HII</fullName>
        <shortName evidence="14">RNase HII</shortName>
        <ecNumber evidence="6 14">3.1.26.4</ecNumber>
    </recommendedName>
</protein>
<proteinExistence type="inferred from homology"/>
<comment type="similarity">
    <text evidence="5 14 16">Belongs to the RNase HII family.</text>
</comment>
<evidence type="ECO:0000256" key="4">
    <source>
        <dbReference type="ARBA" id="ARBA00004496"/>
    </source>
</evidence>
<dbReference type="InterPro" id="IPR024567">
    <property type="entry name" value="RNase_HII/HIII_dom"/>
</dbReference>
<comment type="cofactor">
    <cofactor evidence="2">
        <name>Mg(2+)</name>
        <dbReference type="ChEBI" id="CHEBI:18420"/>
    </cofactor>
</comment>
<dbReference type="AlphaFoldDB" id="A0A9D1A243"/>
<evidence type="ECO:0000256" key="16">
    <source>
        <dbReference type="RuleBase" id="RU003515"/>
    </source>
</evidence>
<feature type="domain" description="RNase H type-2" evidence="17">
    <location>
        <begin position="31"/>
        <end position="215"/>
    </location>
</feature>
<dbReference type="GO" id="GO:0043137">
    <property type="term" value="P:DNA replication, removal of RNA primer"/>
    <property type="evidence" value="ECO:0007669"/>
    <property type="project" value="TreeGrafter"/>
</dbReference>
<evidence type="ECO:0000256" key="9">
    <source>
        <dbReference type="ARBA" id="ARBA00022722"/>
    </source>
</evidence>
<evidence type="ECO:0000256" key="5">
    <source>
        <dbReference type="ARBA" id="ARBA00007383"/>
    </source>
</evidence>
<dbReference type="NCBIfam" id="NF000594">
    <property type="entry name" value="PRK00015.1-1"/>
    <property type="match status" value="1"/>
</dbReference>
<dbReference type="PANTHER" id="PTHR10954:SF18">
    <property type="entry name" value="RIBONUCLEASE HII"/>
    <property type="match status" value="1"/>
</dbReference>
<comment type="subcellular location">
    <subcellularLocation>
        <location evidence="4 14">Cytoplasm</location>
    </subcellularLocation>
</comment>
<evidence type="ECO:0000256" key="12">
    <source>
        <dbReference type="ARBA" id="ARBA00022801"/>
    </source>
</evidence>
<feature type="binding site" evidence="14 15">
    <location>
        <position position="37"/>
    </location>
    <ligand>
        <name>a divalent metal cation</name>
        <dbReference type="ChEBI" id="CHEBI:60240"/>
    </ligand>
</feature>
<evidence type="ECO:0000256" key="7">
    <source>
        <dbReference type="ARBA" id="ARBA00019179"/>
    </source>
</evidence>
<dbReference type="GO" id="GO:0006298">
    <property type="term" value="P:mismatch repair"/>
    <property type="evidence" value="ECO:0007669"/>
    <property type="project" value="TreeGrafter"/>
</dbReference>
<keyword evidence="13 14" id="KW-0464">Manganese</keyword>
<keyword evidence="11 14" id="KW-0255">Endonuclease</keyword>
<keyword evidence="12 14" id="KW-0378">Hydrolase</keyword>